<dbReference type="AlphaFoldDB" id="A0A7S4DNK3"/>
<protein>
    <recommendedName>
        <fullName evidence="3">Secreted protein</fullName>
    </recommendedName>
</protein>
<feature type="signal peptide" evidence="1">
    <location>
        <begin position="1"/>
        <end position="19"/>
    </location>
</feature>
<dbReference type="EMBL" id="HBIV01016229">
    <property type="protein sequence ID" value="CAE0660217.1"/>
    <property type="molecule type" value="Transcribed_RNA"/>
</dbReference>
<accession>A0A7S4DNK3</accession>
<feature type="chain" id="PRO_5030961792" description="Secreted protein" evidence="1">
    <location>
        <begin position="20"/>
        <end position="145"/>
    </location>
</feature>
<gene>
    <name evidence="2" type="ORF">LGLO00237_LOCUS11798</name>
</gene>
<reference evidence="2" key="1">
    <citation type="submission" date="2021-01" db="EMBL/GenBank/DDBJ databases">
        <authorList>
            <person name="Corre E."/>
            <person name="Pelletier E."/>
            <person name="Niang G."/>
            <person name="Scheremetjew M."/>
            <person name="Finn R."/>
            <person name="Kale V."/>
            <person name="Holt S."/>
            <person name="Cochrane G."/>
            <person name="Meng A."/>
            <person name="Brown T."/>
            <person name="Cohen L."/>
        </authorList>
    </citation>
    <scope>NUCLEOTIDE SEQUENCE</scope>
    <source>
        <strain evidence="2">CCCM811</strain>
    </source>
</reference>
<evidence type="ECO:0000313" key="2">
    <source>
        <dbReference type="EMBL" id="CAE0660217.1"/>
    </source>
</evidence>
<evidence type="ECO:0000256" key="1">
    <source>
        <dbReference type="SAM" id="SignalP"/>
    </source>
</evidence>
<sequence>MLLLLLLLLLLAGLDVSHGLLDDVDGLGVFDGSGHGHLFAVDEAADVLAEDLAAPRFGEGRDDGAAAKRGDGPHLGTHLRLDLFQDLSTPAFTSLLLVFAENDKSNRHLSFDRIRSTDYRCVVHRWVSLYHRFNLSAGETVSSHI</sequence>
<proteinExistence type="predicted"/>
<name>A0A7S4DNK3_9EUKA</name>
<organism evidence="2">
    <name type="scientific">Lotharella globosa</name>
    <dbReference type="NCBI Taxonomy" id="91324"/>
    <lineage>
        <taxon>Eukaryota</taxon>
        <taxon>Sar</taxon>
        <taxon>Rhizaria</taxon>
        <taxon>Cercozoa</taxon>
        <taxon>Chlorarachniophyceae</taxon>
        <taxon>Lotharella</taxon>
    </lineage>
</organism>
<evidence type="ECO:0008006" key="3">
    <source>
        <dbReference type="Google" id="ProtNLM"/>
    </source>
</evidence>
<keyword evidence="1" id="KW-0732">Signal</keyword>